<comment type="caution">
    <text evidence="7">The sequence shown here is derived from an EMBL/GenBank/DDBJ whole genome shotgun (WGS) entry which is preliminary data.</text>
</comment>
<dbReference type="GO" id="GO:0003700">
    <property type="term" value="F:DNA-binding transcription factor activity"/>
    <property type="evidence" value="ECO:0007669"/>
    <property type="project" value="InterPro"/>
</dbReference>
<organism evidence="7 8">
    <name type="scientific">Paraburkholderia saeva</name>
    <dbReference type="NCBI Taxonomy" id="2777537"/>
    <lineage>
        <taxon>Bacteria</taxon>
        <taxon>Pseudomonadati</taxon>
        <taxon>Pseudomonadota</taxon>
        <taxon>Betaproteobacteria</taxon>
        <taxon>Burkholderiales</taxon>
        <taxon>Burkholderiaceae</taxon>
        <taxon>Paraburkholderia</taxon>
    </lineage>
</organism>
<dbReference type="InterPro" id="IPR058163">
    <property type="entry name" value="LysR-type_TF_proteobact-type"/>
</dbReference>
<dbReference type="SUPFAM" id="SSF46785">
    <property type="entry name" value="Winged helix' DNA-binding domain"/>
    <property type="match status" value="1"/>
</dbReference>
<evidence type="ECO:0000313" key="7">
    <source>
        <dbReference type="EMBL" id="CAG4887965.1"/>
    </source>
</evidence>
<accession>A0A9N8RT66</accession>
<evidence type="ECO:0000256" key="1">
    <source>
        <dbReference type="ARBA" id="ARBA00009437"/>
    </source>
</evidence>
<feature type="region of interest" description="Disordered" evidence="5">
    <location>
        <begin position="295"/>
        <end position="318"/>
    </location>
</feature>
<evidence type="ECO:0000256" key="4">
    <source>
        <dbReference type="ARBA" id="ARBA00023163"/>
    </source>
</evidence>
<dbReference type="CDD" id="cd08432">
    <property type="entry name" value="PBP2_GcdR_TrpI_HvrB_AmpR_like"/>
    <property type="match status" value="1"/>
</dbReference>
<dbReference type="FunFam" id="1.10.10.10:FF:000038">
    <property type="entry name" value="Glycine cleavage system transcriptional activator"/>
    <property type="match status" value="1"/>
</dbReference>
<evidence type="ECO:0000256" key="2">
    <source>
        <dbReference type="ARBA" id="ARBA00023015"/>
    </source>
</evidence>
<dbReference type="PANTHER" id="PTHR30537">
    <property type="entry name" value="HTH-TYPE TRANSCRIPTIONAL REGULATOR"/>
    <property type="match status" value="1"/>
</dbReference>
<reference evidence="7" key="1">
    <citation type="submission" date="2021-04" db="EMBL/GenBank/DDBJ databases">
        <authorList>
            <person name="Vanwijnsberghe S."/>
        </authorList>
    </citation>
    <scope>NUCLEOTIDE SEQUENCE</scope>
    <source>
        <strain evidence="7">LMG 31841</strain>
    </source>
</reference>
<dbReference type="InterPro" id="IPR005119">
    <property type="entry name" value="LysR_subst-bd"/>
</dbReference>
<dbReference type="Proteomes" id="UP000789704">
    <property type="component" value="Unassembled WGS sequence"/>
</dbReference>
<gene>
    <name evidence="7" type="primary">gcvA_1</name>
    <name evidence="7" type="ORF">LMG31841_00554</name>
</gene>
<dbReference type="InterPro" id="IPR000847">
    <property type="entry name" value="LysR_HTH_N"/>
</dbReference>
<name>A0A9N8RT66_9BURK</name>
<evidence type="ECO:0000259" key="6">
    <source>
        <dbReference type="PROSITE" id="PS50931"/>
    </source>
</evidence>
<sequence length="318" mass="35589">MRRLPPLSALRAFEAAARHLSFTRAAAELCVTQAAISHQIRQLEGWLGRRLFERRGHALELTRDGKAYLLELTGAFDRVAAATARLMEPDRRPLRITALPSFASRWLVPRLESFRTQHPDIDVRLDSSAAVWSFSSDRFDLAIRSGLGKWAGLTADLIGRERLSPVCSPALVIGPPAIRAPSDLRHVRLLYDTPRQGWTDWFEKAGIKRFVSDVGPSFNDASLALQAAADGQGVALGRLMLAADDLNSGRLIQPFDIELLNDYSYWLVYPPAAMNHPGAEAFRSWLLSEAMQRVSGRKPRAGRDLERIDPEFDQRRDP</sequence>
<dbReference type="Pfam" id="PF00126">
    <property type="entry name" value="HTH_1"/>
    <property type="match status" value="1"/>
</dbReference>
<keyword evidence="3" id="KW-0238">DNA-binding</keyword>
<dbReference type="InterPro" id="IPR036388">
    <property type="entry name" value="WH-like_DNA-bd_sf"/>
</dbReference>
<evidence type="ECO:0000256" key="5">
    <source>
        <dbReference type="SAM" id="MobiDB-lite"/>
    </source>
</evidence>
<dbReference type="EMBL" id="CAJQZC010000001">
    <property type="protein sequence ID" value="CAG4887965.1"/>
    <property type="molecule type" value="Genomic_DNA"/>
</dbReference>
<keyword evidence="4" id="KW-0804">Transcription</keyword>
<dbReference type="NCBIfam" id="NF008352">
    <property type="entry name" value="PRK11139.1"/>
    <property type="match status" value="1"/>
</dbReference>
<evidence type="ECO:0000313" key="8">
    <source>
        <dbReference type="Proteomes" id="UP000789704"/>
    </source>
</evidence>
<keyword evidence="2" id="KW-0805">Transcription regulation</keyword>
<dbReference type="PROSITE" id="PS50931">
    <property type="entry name" value="HTH_LYSR"/>
    <property type="match status" value="1"/>
</dbReference>
<dbReference type="GO" id="GO:0043565">
    <property type="term" value="F:sequence-specific DNA binding"/>
    <property type="evidence" value="ECO:0007669"/>
    <property type="project" value="TreeGrafter"/>
</dbReference>
<evidence type="ECO:0000256" key="3">
    <source>
        <dbReference type="ARBA" id="ARBA00023125"/>
    </source>
</evidence>
<dbReference type="FunFam" id="3.40.190.10:FF:000017">
    <property type="entry name" value="Glycine cleavage system transcriptional activator"/>
    <property type="match status" value="1"/>
</dbReference>
<keyword evidence="8" id="KW-1185">Reference proteome</keyword>
<protein>
    <submittedName>
        <fullName evidence="7">Glycine cleavage system transcriptional activator</fullName>
    </submittedName>
</protein>
<dbReference type="Gene3D" id="1.10.10.10">
    <property type="entry name" value="Winged helix-like DNA-binding domain superfamily/Winged helix DNA-binding domain"/>
    <property type="match status" value="1"/>
</dbReference>
<dbReference type="InterPro" id="IPR036390">
    <property type="entry name" value="WH_DNA-bd_sf"/>
</dbReference>
<dbReference type="PANTHER" id="PTHR30537:SF26">
    <property type="entry name" value="GLYCINE CLEAVAGE SYSTEM TRANSCRIPTIONAL ACTIVATOR"/>
    <property type="match status" value="1"/>
</dbReference>
<feature type="compositionally biased region" description="Basic and acidic residues" evidence="5">
    <location>
        <begin position="301"/>
        <end position="318"/>
    </location>
</feature>
<proteinExistence type="inferred from homology"/>
<dbReference type="Gene3D" id="3.40.190.10">
    <property type="entry name" value="Periplasmic binding protein-like II"/>
    <property type="match status" value="2"/>
</dbReference>
<dbReference type="AlphaFoldDB" id="A0A9N8RT66"/>
<dbReference type="Pfam" id="PF03466">
    <property type="entry name" value="LysR_substrate"/>
    <property type="match status" value="1"/>
</dbReference>
<feature type="domain" description="HTH lysR-type" evidence="6">
    <location>
        <begin position="5"/>
        <end position="62"/>
    </location>
</feature>
<dbReference type="GO" id="GO:0006351">
    <property type="term" value="P:DNA-templated transcription"/>
    <property type="evidence" value="ECO:0007669"/>
    <property type="project" value="TreeGrafter"/>
</dbReference>
<dbReference type="SUPFAM" id="SSF53850">
    <property type="entry name" value="Periplasmic binding protein-like II"/>
    <property type="match status" value="1"/>
</dbReference>
<dbReference type="PRINTS" id="PR00039">
    <property type="entry name" value="HTHLYSR"/>
</dbReference>
<comment type="similarity">
    <text evidence="1">Belongs to the LysR transcriptional regulatory family.</text>
</comment>